<dbReference type="Pfam" id="PF07992">
    <property type="entry name" value="Pyr_redox_2"/>
    <property type="match status" value="1"/>
</dbReference>
<comment type="caution">
    <text evidence="16">The sequence shown here is derived from an EMBL/GenBank/DDBJ whole genome shotgun (WGS) entry which is preliminary data.</text>
</comment>
<keyword evidence="17" id="KW-1185">Reference proteome</keyword>
<comment type="catalytic activity">
    <reaction evidence="9 13">
        <text>N(6)-[(R)-dihydrolipoyl]-L-lysyl-[protein] + NAD(+) = N(6)-[(R)-lipoyl]-L-lysyl-[protein] + NADH + H(+)</text>
        <dbReference type="Rhea" id="RHEA:15045"/>
        <dbReference type="Rhea" id="RHEA-COMP:10474"/>
        <dbReference type="Rhea" id="RHEA-COMP:10475"/>
        <dbReference type="ChEBI" id="CHEBI:15378"/>
        <dbReference type="ChEBI" id="CHEBI:57540"/>
        <dbReference type="ChEBI" id="CHEBI:57945"/>
        <dbReference type="ChEBI" id="CHEBI:83099"/>
        <dbReference type="ChEBI" id="CHEBI:83100"/>
        <dbReference type="EC" id="1.8.1.4"/>
    </reaction>
</comment>
<dbReference type="InterPro" id="IPR016156">
    <property type="entry name" value="FAD/NAD-linked_Rdtase_dimer_sf"/>
</dbReference>
<dbReference type="InterPro" id="IPR004099">
    <property type="entry name" value="Pyr_nucl-diS_OxRdtase_dimer"/>
</dbReference>
<proteinExistence type="inferred from homology"/>
<feature type="binding site" evidence="11">
    <location>
        <position position="256"/>
    </location>
    <ligand>
        <name>NAD(+)</name>
        <dbReference type="ChEBI" id="CHEBI:57540"/>
    </ligand>
</feature>
<dbReference type="GO" id="GO:0005737">
    <property type="term" value="C:cytoplasm"/>
    <property type="evidence" value="ECO:0007669"/>
    <property type="project" value="UniProtKB-SubCell"/>
</dbReference>
<feature type="binding site" evidence="11">
    <location>
        <begin position="137"/>
        <end position="139"/>
    </location>
    <ligand>
        <name>FAD</name>
        <dbReference type="ChEBI" id="CHEBI:57692"/>
    </ligand>
</feature>
<dbReference type="Pfam" id="PF02852">
    <property type="entry name" value="Pyr_redox_dim"/>
    <property type="match status" value="1"/>
</dbReference>
<evidence type="ECO:0000256" key="4">
    <source>
        <dbReference type="ARBA" id="ARBA00016961"/>
    </source>
</evidence>
<feature type="binding site" evidence="11">
    <location>
        <position position="50"/>
    </location>
    <ligand>
        <name>FAD</name>
        <dbReference type="ChEBI" id="CHEBI:57692"/>
    </ligand>
</feature>
<evidence type="ECO:0000256" key="3">
    <source>
        <dbReference type="ARBA" id="ARBA00012608"/>
    </source>
</evidence>
<sequence length="446" mass="48684">MKKYDVAIIGAGAGGYVAAIYAARSGLNVALVEKGKVGGACFNLGCIPSKIMIEHSKLIQKMKLGEQWGISTNNIEIDFPKLMQRKEDLIQQLLEDIHRYIGNNTITYYSGKAEVTKDLVVKVNGEEFEAKDIILATGSKPFVPPFKGLETATYYTTDTIFNMKELPKQLTIIGGGVISIEMAFSLAPLGTKVTILNHSRDILQTEEPDARPIIRKKLHELGVELVLDFEFEEIRGNEIVTSRGVYTYENLLFATGRRPNVEIAEALGLEMDGRYIKVNEYYETNMPHVYAIGDIIGGHQLAHAASAEGIHAIEAILGNKPEPIDLSTIPRCVYSTPEIATFGALENEVSADEVIVTKLPFKTNPKALMEGNADGFIKFISSKKDNSILGACVVGDGATEILNSMLAVKVAGGTAEDLAKIIFPHPTKSELIGDAARTVFWKGIHI</sequence>
<keyword evidence="6 11" id="KW-0274">FAD</keyword>
<evidence type="ECO:0000259" key="15">
    <source>
        <dbReference type="Pfam" id="PF07992"/>
    </source>
</evidence>
<dbReference type="SUPFAM" id="SSF55424">
    <property type="entry name" value="FAD/NAD-linked reductases, dimerisation (C-terminal) domain"/>
    <property type="match status" value="1"/>
</dbReference>
<evidence type="ECO:0000256" key="1">
    <source>
        <dbReference type="ARBA" id="ARBA00004496"/>
    </source>
</evidence>
<dbReference type="InterPro" id="IPR023753">
    <property type="entry name" value="FAD/NAD-binding_dom"/>
</dbReference>
<evidence type="ECO:0000256" key="8">
    <source>
        <dbReference type="ARBA" id="ARBA00023027"/>
    </source>
</evidence>
<dbReference type="PANTHER" id="PTHR22912">
    <property type="entry name" value="DISULFIDE OXIDOREDUCTASE"/>
    <property type="match status" value="1"/>
</dbReference>
<keyword evidence="7 13" id="KW-0560">Oxidoreductase</keyword>
<organism evidence="16 17">
    <name type="scientific">Ureibacillus thermosphaericus</name>
    <dbReference type="NCBI Taxonomy" id="51173"/>
    <lineage>
        <taxon>Bacteria</taxon>
        <taxon>Bacillati</taxon>
        <taxon>Bacillota</taxon>
        <taxon>Bacilli</taxon>
        <taxon>Bacillales</taxon>
        <taxon>Caryophanaceae</taxon>
        <taxon>Ureibacillus</taxon>
    </lineage>
</organism>
<feature type="active site" description="Proton acceptor" evidence="10">
    <location>
        <position position="425"/>
    </location>
</feature>
<dbReference type="SUPFAM" id="SSF51905">
    <property type="entry name" value="FAD/NAD(P)-binding domain"/>
    <property type="match status" value="1"/>
</dbReference>
<feature type="domain" description="Pyridine nucleotide-disulphide oxidoreductase dimerisation" evidence="14">
    <location>
        <begin position="329"/>
        <end position="435"/>
    </location>
</feature>
<keyword evidence="13" id="KW-0676">Redox-active center</keyword>
<comment type="cofactor">
    <cofactor evidence="11 13">
        <name>FAD</name>
        <dbReference type="ChEBI" id="CHEBI:57692"/>
    </cofactor>
    <text evidence="11 13">Binds 1 FAD per subunit.</text>
</comment>
<dbReference type="InterPro" id="IPR036188">
    <property type="entry name" value="FAD/NAD-bd_sf"/>
</dbReference>
<keyword evidence="8 11" id="KW-0520">NAD</keyword>
<dbReference type="GO" id="GO:0050660">
    <property type="term" value="F:flavin adenine dinucleotide binding"/>
    <property type="evidence" value="ECO:0007669"/>
    <property type="project" value="InterPro"/>
</dbReference>
<evidence type="ECO:0000256" key="13">
    <source>
        <dbReference type="RuleBase" id="RU003692"/>
    </source>
</evidence>
<dbReference type="AlphaFoldDB" id="A0A840PGW2"/>
<dbReference type="NCBIfam" id="TIGR01350">
    <property type="entry name" value="lipoamide_DH"/>
    <property type="match status" value="1"/>
</dbReference>
<feature type="binding site" evidence="11">
    <location>
        <position position="294"/>
    </location>
    <ligand>
        <name>FAD</name>
        <dbReference type="ChEBI" id="CHEBI:57692"/>
    </ligand>
</feature>
<dbReference type="GO" id="GO:0004148">
    <property type="term" value="F:dihydrolipoyl dehydrogenase (NADH) activity"/>
    <property type="evidence" value="ECO:0007669"/>
    <property type="project" value="UniProtKB-EC"/>
</dbReference>
<comment type="similarity">
    <text evidence="2 13">Belongs to the class-I pyridine nucleotide-disulfide oxidoreductase family.</text>
</comment>
<dbReference type="RefSeq" id="WP_168411774.1">
    <property type="nucleotide sequence ID" value="NZ_JAAXPW010000001.1"/>
</dbReference>
<name>A0A840PGW2_URETH</name>
<dbReference type="Gene3D" id="3.50.50.60">
    <property type="entry name" value="FAD/NAD(P)-binding domain"/>
    <property type="match status" value="2"/>
</dbReference>
<accession>A0A840PGW2</accession>
<evidence type="ECO:0000256" key="10">
    <source>
        <dbReference type="PIRSR" id="PIRSR000350-2"/>
    </source>
</evidence>
<evidence type="ECO:0000256" key="11">
    <source>
        <dbReference type="PIRSR" id="PIRSR000350-3"/>
    </source>
</evidence>
<dbReference type="PANTHER" id="PTHR22912:SF217">
    <property type="entry name" value="DIHYDROLIPOYL DEHYDROGENASE"/>
    <property type="match status" value="1"/>
</dbReference>
<comment type="subcellular location">
    <subcellularLocation>
        <location evidence="1">Cytoplasm</location>
    </subcellularLocation>
</comment>
<gene>
    <name evidence="16" type="ORF">HNR36_000036</name>
</gene>
<keyword evidence="11" id="KW-0547">Nucleotide-binding</keyword>
<evidence type="ECO:0000313" key="16">
    <source>
        <dbReference type="EMBL" id="MBB5147655.1"/>
    </source>
</evidence>
<dbReference type="PRINTS" id="PR00368">
    <property type="entry name" value="FADPNR"/>
</dbReference>
<dbReference type="InterPro" id="IPR006258">
    <property type="entry name" value="Lipoamide_DH"/>
</dbReference>
<comment type="miscellaneous">
    <text evidence="13">The active site is a redox-active disulfide bond.</text>
</comment>
<evidence type="ECO:0000256" key="5">
    <source>
        <dbReference type="ARBA" id="ARBA00022630"/>
    </source>
</evidence>
<dbReference type="Proteomes" id="UP000557217">
    <property type="component" value="Unassembled WGS sequence"/>
</dbReference>
<dbReference type="FunFam" id="3.30.390.30:FF:000001">
    <property type="entry name" value="Dihydrolipoyl dehydrogenase"/>
    <property type="match status" value="1"/>
</dbReference>
<evidence type="ECO:0000256" key="7">
    <source>
        <dbReference type="ARBA" id="ARBA00023002"/>
    </source>
</evidence>
<dbReference type="InterPro" id="IPR001100">
    <property type="entry name" value="Pyr_nuc-diS_OxRdtase"/>
</dbReference>
<feature type="binding site" evidence="11">
    <location>
        <begin position="174"/>
        <end position="181"/>
    </location>
    <ligand>
        <name>NAD(+)</name>
        <dbReference type="ChEBI" id="CHEBI:57540"/>
    </ligand>
</feature>
<dbReference type="EMBL" id="JACHGZ010000001">
    <property type="protein sequence ID" value="MBB5147655.1"/>
    <property type="molecule type" value="Genomic_DNA"/>
</dbReference>
<evidence type="ECO:0000259" key="14">
    <source>
        <dbReference type="Pfam" id="PF02852"/>
    </source>
</evidence>
<dbReference type="GO" id="GO:0006103">
    <property type="term" value="P:2-oxoglutarate metabolic process"/>
    <property type="evidence" value="ECO:0007669"/>
    <property type="project" value="TreeGrafter"/>
</dbReference>
<evidence type="ECO:0000313" key="17">
    <source>
        <dbReference type="Proteomes" id="UP000557217"/>
    </source>
</evidence>
<evidence type="ECO:0000256" key="12">
    <source>
        <dbReference type="PIRSR" id="PIRSR000350-4"/>
    </source>
</evidence>
<keyword evidence="5 13" id="KW-0285">Flavoprotein</keyword>
<protein>
    <recommendedName>
        <fullName evidence="4 13">Dihydrolipoyl dehydrogenase</fullName>
        <ecNumber evidence="3 13">1.8.1.4</ecNumber>
    </recommendedName>
</protein>
<dbReference type="InterPro" id="IPR050151">
    <property type="entry name" value="Class-I_Pyr_Nuc-Dis_Oxidored"/>
</dbReference>
<dbReference type="PIRSF" id="PIRSF000350">
    <property type="entry name" value="Mercury_reductase_MerA"/>
    <property type="match status" value="1"/>
</dbReference>
<feature type="disulfide bond" description="Redox-active" evidence="12">
    <location>
        <begin position="41"/>
        <end position="46"/>
    </location>
</feature>
<reference evidence="16 17" key="1">
    <citation type="submission" date="2020-08" db="EMBL/GenBank/DDBJ databases">
        <title>Genomic Encyclopedia of Type Strains, Phase IV (KMG-IV): sequencing the most valuable type-strain genomes for metagenomic binning, comparative biology and taxonomic classification.</title>
        <authorList>
            <person name="Goeker M."/>
        </authorList>
    </citation>
    <scope>NUCLEOTIDE SEQUENCE [LARGE SCALE GENOMIC DNA]</scope>
    <source>
        <strain evidence="16 17">DSM 10633</strain>
    </source>
</reference>
<evidence type="ECO:0000256" key="9">
    <source>
        <dbReference type="ARBA" id="ARBA00049187"/>
    </source>
</evidence>
<feature type="domain" description="FAD/NAD(P)-binding" evidence="15">
    <location>
        <begin position="4"/>
        <end position="309"/>
    </location>
</feature>
<dbReference type="EC" id="1.8.1.4" evidence="3 13"/>
<evidence type="ECO:0000256" key="6">
    <source>
        <dbReference type="ARBA" id="ARBA00022827"/>
    </source>
</evidence>
<evidence type="ECO:0000256" key="2">
    <source>
        <dbReference type="ARBA" id="ARBA00007532"/>
    </source>
</evidence>
<dbReference type="Gene3D" id="3.30.390.30">
    <property type="match status" value="1"/>
</dbReference>
<dbReference type="PRINTS" id="PR00411">
    <property type="entry name" value="PNDRDTASEI"/>
</dbReference>